<keyword evidence="5 6" id="KW-0687">Ribonucleoprotein</keyword>
<dbReference type="HAMAP" id="MF_01345_B">
    <property type="entry name" value="Ribosomal_uS17_B"/>
    <property type="match status" value="1"/>
</dbReference>
<evidence type="ECO:0000256" key="6">
    <source>
        <dbReference type="HAMAP-Rule" id="MF_01345"/>
    </source>
</evidence>
<evidence type="ECO:0000256" key="7">
    <source>
        <dbReference type="RuleBase" id="RU003872"/>
    </source>
</evidence>
<dbReference type="GO" id="GO:0019843">
    <property type="term" value="F:rRNA binding"/>
    <property type="evidence" value="ECO:0007669"/>
    <property type="project" value="UniProtKB-UniRule"/>
</dbReference>
<gene>
    <name evidence="6 8" type="primary">rpsQ</name>
    <name evidence="8" type="ORF">FNV44_05170</name>
</gene>
<dbReference type="PANTHER" id="PTHR10744:SF1">
    <property type="entry name" value="SMALL RIBOSOMAL SUBUNIT PROTEIN US17M"/>
    <property type="match status" value="1"/>
</dbReference>
<comment type="function">
    <text evidence="6">One of the primary rRNA binding proteins, it binds specifically to the 5'-end of 16S ribosomal RNA.</text>
</comment>
<keyword evidence="4 6" id="KW-0689">Ribosomal protein</keyword>
<dbReference type="OMA" id="HPMYGKF"/>
<keyword evidence="3 6" id="KW-0694">RNA-binding</keyword>
<sequence>MEQVKNKKLYTGKVVSDKMDKTITVQVETHRVHRIYGKAVKVSKKFHAHDENNVAKMGDTVTIAEHRPLSKTKKFILVSVDKTAEIV</sequence>
<dbReference type="SMR" id="A0A553IJT3"/>
<dbReference type="GO" id="GO:0003735">
    <property type="term" value="F:structural constituent of ribosome"/>
    <property type="evidence" value="ECO:0007669"/>
    <property type="project" value="UniProtKB-UniRule"/>
</dbReference>
<organism evidence="8 9">
    <name type="scientific">Acholeplasma laidlawii</name>
    <dbReference type="NCBI Taxonomy" id="2148"/>
    <lineage>
        <taxon>Bacteria</taxon>
        <taxon>Bacillati</taxon>
        <taxon>Mycoplasmatota</taxon>
        <taxon>Mollicutes</taxon>
        <taxon>Acholeplasmatales</taxon>
        <taxon>Acholeplasmataceae</taxon>
        <taxon>Acholeplasma</taxon>
    </lineage>
</organism>
<dbReference type="InterPro" id="IPR012340">
    <property type="entry name" value="NA-bd_OB-fold"/>
</dbReference>
<comment type="subunit">
    <text evidence="6">Part of the 30S ribosomal subunit.</text>
</comment>
<accession>A0A553IJT3</accession>
<dbReference type="RefSeq" id="WP_012242053.1">
    <property type="nucleotide sequence ID" value="NZ_CP103951.1"/>
</dbReference>
<comment type="caution">
    <text evidence="8">The sequence shown here is derived from an EMBL/GenBank/DDBJ whole genome shotgun (WGS) entry which is preliminary data.</text>
</comment>
<comment type="similarity">
    <text evidence="1 6 7">Belongs to the universal ribosomal protein uS17 family.</text>
</comment>
<dbReference type="GO" id="GO:0022627">
    <property type="term" value="C:cytosolic small ribosomal subunit"/>
    <property type="evidence" value="ECO:0007669"/>
    <property type="project" value="UniProtKB-UniRule"/>
</dbReference>
<evidence type="ECO:0000313" key="9">
    <source>
        <dbReference type="Proteomes" id="UP000315938"/>
    </source>
</evidence>
<dbReference type="GO" id="GO:0006412">
    <property type="term" value="P:translation"/>
    <property type="evidence" value="ECO:0007669"/>
    <property type="project" value="UniProtKB-UniRule"/>
</dbReference>
<dbReference type="Gene3D" id="2.40.50.140">
    <property type="entry name" value="Nucleic acid-binding proteins"/>
    <property type="match status" value="1"/>
</dbReference>
<dbReference type="NCBIfam" id="TIGR03635">
    <property type="entry name" value="uS17_bact"/>
    <property type="match status" value="1"/>
</dbReference>
<dbReference type="InterPro" id="IPR000266">
    <property type="entry name" value="Ribosomal_uS17"/>
</dbReference>
<proteinExistence type="inferred from homology"/>
<reference evidence="8 9" key="1">
    <citation type="submission" date="2019-07" db="EMBL/GenBank/DDBJ databases">
        <title>Genome sequence of Acholeplasma laidlawii strain with increased resistance to erythromycin.</title>
        <authorList>
            <person name="Medvedeva E.S."/>
            <person name="Baranova N.B."/>
            <person name="Siniagina M.N."/>
            <person name="Mouzykantov A."/>
            <person name="Chernova O.A."/>
            <person name="Chernov V.M."/>
        </authorList>
    </citation>
    <scope>NUCLEOTIDE SEQUENCE [LARGE SCALE GENOMIC DNA]</scope>
    <source>
        <strain evidence="8 9">PG8REry</strain>
    </source>
</reference>
<dbReference type="Proteomes" id="UP000315938">
    <property type="component" value="Unassembled WGS sequence"/>
</dbReference>
<dbReference type="PRINTS" id="PR00973">
    <property type="entry name" value="RIBOSOMALS17"/>
</dbReference>
<evidence type="ECO:0000256" key="2">
    <source>
        <dbReference type="ARBA" id="ARBA00022730"/>
    </source>
</evidence>
<evidence type="ECO:0000256" key="4">
    <source>
        <dbReference type="ARBA" id="ARBA00022980"/>
    </source>
</evidence>
<dbReference type="GeneID" id="41338298"/>
<keyword evidence="2 6" id="KW-0699">rRNA-binding</keyword>
<evidence type="ECO:0000256" key="5">
    <source>
        <dbReference type="ARBA" id="ARBA00023274"/>
    </source>
</evidence>
<protein>
    <recommendedName>
        <fullName evidence="6">Small ribosomal subunit protein uS17</fullName>
    </recommendedName>
</protein>
<dbReference type="AlphaFoldDB" id="A0A553IJT3"/>
<evidence type="ECO:0000313" key="8">
    <source>
        <dbReference type="EMBL" id="TRY00448.1"/>
    </source>
</evidence>
<dbReference type="PROSITE" id="PS00056">
    <property type="entry name" value="RIBOSOMAL_S17"/>
    <property type="match status" value="1"/>
</dbReference>
<evidence type="ECO:0000256" key="1">
    <source>
        <dbReference type="ARBA" id="ARBA00010254"/>
    </source>
</evidence>
<evidence type="ECO:0000256" key="3">
    <source>
        <dbReference type="ARBA" id="ARBA00022884"/>
    </source>
</evidence>
<dbReference type="NCBIfam" id="NF004123">
    <property type="entry name" value="PRK05610.1"/>
    <property type="match status" value="1"/>
</dbReference>
<dbReference type="PANTHER" id="PTHR10744">
    <property type="entry name" value="40S RIBOSOMAL PROTEIN S11 FAMILY MEMBER"/>
    <property type="match status" value="1"/>
</dbReference>
<dbReference type="InterPro" id="IPR019984">
    <property type="entry name" value="Ribosomal_uS17_bact/chlr"/>
</dbReference>
<dbReference type="SUPFAM" id="SSF50249">
    <property type="entry name" value="Nucleic acid-binding proteins"/>
    <property type="match status" value="1"/>
</dbReference>
<dbReference type="InterPro" id="IPR019979">
    <property type="entry name" value="Ribosomal_uS17_CS"/>
</dbReference>
<name>A0A553IJT3_ACHLA</name>
<dbReference type="EMBL" id="VKID01000001">
    <property type="protein sequence ID" value="TRY00448.1"/>
    <property type="molecule type" value="Genomic_DNA"/>
</dbReference>
<dbReference type="CDD" id="cd00364">
    <property type="entry name" value="Ribosomal_uS17"/>
    <property type="match status" value="1"/>
</dbReference>
<dbReference type="Pfam" id="PF00366">
    <property type="entry name" value="Ribosomal_S17"/>
    <property type="match status" value="1"/>
</dbReference>